<dbReference type="InterPro" id="IPR036641">
    <property type="entry name" value="HPT_dom_sf"/>
</dbReference>
<evidence type="ECO:0000256" key="1">
    <source>
        <dbReference type="PROSITE-ProRule" id="PRU00110"/>
    </source>
</evidence>
<protein>
    <recommendedName>
        <fullName evidence="2">HPt domain-containing protein</fullName>
    </recommendedName>
</protein>
<accession>A0ABY0IHY5</accession>
<evidence type="ECO:0000313" key="4">
    <source>
        <dbReference type="Proteomes" id="UP000443582"/>
    </source>
</evidence>
<dbReference type="EMBL" id="QDKL01000003">
    <property type="protein sequence ID" value="RZF20947.1"/>
    <property type="molecule type" value="Genomic_DNA"/>
</dbReference>
<gene>
    <name evidence="3" type="ORF">DAY19_13260</name>
</gene>
<dbReference type="SUPFAM" id="SSF47226">
    <property type="entry name" value="Histidine-containing phosphotransfer domain, HPT domain"/>
    <property type="match status" value="1"/>
</dbReference>
<evidence type="ECO:0000313" key="3">
    <source>
        <dbReference type="EMBL" id="RZF20947.1"/>
    </source>
</evidence>
<sequence length="89" mass="10454">MEKSLNQHIQKLLPKFKQSKKTEINHLLPKVATMSEKELREVLHKMAGSFSCYNFLQIGSTLKAFEMDQHLDSKRDRVKKALEEILREL</sequence>
<proteinExistence type="predicted"/>
<dbReference type="RefSeq" id="WP_115363260.1">
    <property type="nucleotide sequence ID" value="NZ_QDKL01000003.1"/>
</dbReference>
<comment type="caution">
    <text evidence="3">The sequence shown here is derived from an EMBL/GenBank/DDBJ whole genome shotgun (WGS) entry which is preliminary data.</text>
</comment>
<name>A0ABY0IHY5_9BACT</name>
<evidence type="ECO:0000259" key="2">
    <source>
        <dbReference type="PROSITE" id="PS50894"/>
    </source>
</evidence>
<dbReference type="PROSITE" id="PS50894">
    <property type="entry name" value="HPT"/>
    <property type="match status" value="1"/>
</dbReference>
<feature type="modified residue" description="Phosphohistidine" evidence="1">
    <location>
        <position position="44"/>
    </location>
</feature>
<keyword evidence="1" id="KW-0597">Phosphoprotein</keyword>
<keyword evidence="4" id="KW-1185">Reference proteome</keyword>
<reference evidence="4" key="1">
    <citation type="journal article" date="2019" name="Int. J. Syst. Evol. Microbiol.">
        <title>Halobacteriovorax valvorus sp. nov., a novel prokaryotic predator isolated from coastal seawater of China.</title>
        <authorList>
            <person name="Chen M.-X."/>
        </authorList>
    </citation>
    <scope>NUCLEOTIDE SEQUENCE [LARGE SCALE GENOMIC DNA]</scope>
    <source>
        <strain evidence="4">BL9</strain>
    </source>
</reference>
<dbReference type="InterPro" id="IPR008207">
    <property type="entry name" value="Sig_transdc_His_kin_Hpt_dom"/>
</dbReference>
<feature type="domain" description="HPt" evidence="2">
    <location>
        <begin position="5"/>
        <end position="89"/>
    </location>
</feature>
<dbReference type="Proteomes" id="UP000443582">
    <property type="component" value="Unassembled WGS sequence"/>
</dbReference>
<organism evidence="3 4">
    <name type="scientific">Halobacteriovorax vibrionivorans</name>
    <dbReference type="NCBI Taxonomy" id="2152716"/>
    <lineage>
        <taxon>Bacteria</taxon>
        <taxon>Pseudomonadati</taxon>
        <taxon>Bdellovibrionota</taxon>
        <taxon>Bacteriovoracia</taxon>
        <taxon>Bacteriovoracales</taxon>
        <taxon>Halobacteriovoraceae</taxon>
        <taxon>Halobacteriovorax</taxon>
    </lineage>
</organism>